<dbReference type="Proteomes" id="UP000594015">
    <property type="component" value="Chromosome"/>
</dbReference>
<dbReference type="EMBL" id="CP030050">
    <property type="protein sequence ID" value="QOZ66576.1"/>
    <property type="molecule type" value="Genomic_DNA"/>
</dbReference>
<evidence type="ECO:0000313" key="1">
    <source>
        <dbReference type="EMBL" id="QOZ66576.1"/>
    </source>
</evidence>
<dbReference type="KEGG" id="barh:WN72_09460"/>
<organism evidence="1 2">
    <name type="scientific">Bradyrhizobium arachidis</name>
    <dbReference type="NCBI Taxonomy" id="858423"/>
    <lineage>
        <taxon>Bacteria</taxon>
        <taxon>Pseudomonadati</taxon>
        <taxon>Pseudomonadota</taxon>
        <taxon>Alphaproteobacteria</taxon>
        <taxon>Hyphomicrobiales</taxon>
        <taxon>Nitrobacteraceae</taxon>
        <taxon>Bradyrhizobium</taxon>
    </lineage>
</organism>
<proteinExistence type="predicted"/>
<dbReference type="RefSeq" id="WP_092218174.1">
    <property type="nucleotide sequence ID" value="NZ_CP030050.1"/>
</dbReference>
<accession>A0AAE7NJH7</accession>
<sequence length="251" mass="27631">MLQDPLDGWLAESIRLSFLDIPGWTQRPIFGEVAGVEPTSTSVERMVQTQQEAGDVSHAFLNVMQQSNRIDIVLGDKPSQNTVDPLTPGYKPFFFVGPFRQTLEMFDAVADKAVNLVSGAIRVAYAITLIRPTSDAQEAVRALHRLIPSVPVDPEKDSDLIFQINRPARDDQGRVINRLARWQALQVATVRMRALGVPMPILPSAPLATAAQIYIDTSTDASNIVPISDLPRVVSELREHSVKLAEGEKAK</sequence>
<gene>
    <name evidence="1" type="ORF">WN72_09460</name>
</gene>
<protein>
    <submittedName>
        <fullName evidence="1">Uncharacterized protein</fullName>
    </submittedName>
</protein>
<evidence type="ECO:0000313" key="2">
    <source>
        <dbReference type="Proteomes" id="UP000594015"/>
    </source>
</evidence>
<reference evidence="1 2" key="1">
    <citation type="submission" date="2018-06" db="EMBL/GenBank/DDBJ databases">
        <title>Comparative genomics of Bradyrhizobium nodulating Arachidis hypogaea.</title>
        <authorList>
            <person name="Li Y."/>
        </authorList>
    </citation>
    <scope>NUCLEOTIDE SEQUENCE [LARGE SCALE GENOMIC DNA]</scope>
    <source>
        <strain evidence="1 2">CCBAU 051107</strain>
    </source>
</reference>
<dbReference type="AlphaFoldDB" id="A0AAE7NJH7"/>
<name>A0AAE7NJH7_9BRAD</name>